<organism evidence="1 2">
    <name type="scientific">Parapedobacter defluvii</name>
    <dbReference type="NCBI Taxonomy" id="2045106"/>
    <lineage>
        <taxon>Bacteria</taxon>
        <taxon>Pseudomonadati</taxon>
        <taxon>Bacteroidota</taxon>
        <taxon>Sphingobacteriia</taxon>
        <taxon>Sphingobacteriales</taxon>
        <taxon>Sphingobacteriaceae</taxon>
        <taxon>Parapedobacter</taxon>
    </lineage>
</organism>
<comment type="caution">
    <text evidence="1">The sequence shown here is derived from an EMBL/GenBank/DDBJ whole genome shotgun (WGS) entry which is preliminary data.</text>
</comment>
<dbReference type="Gene3D" id="3.40.50.20">
    <property type="match status" value="1"/>
</dbReference>
<evidence type="ECO:0000313" key="1">
    <source>
        <dbReference type="EMBL" id="GGC19954.1"/>
    </source>
</evidence>
<keyword evidence="2" id="KW-1185">Reference proteome</keyword>
<accession>A0ABQ1L6C4</accession>
<reference evidence="2" key="1">
    <citation type="journal article" date="2019" name="Int. J. Syst. Evol. Microbiol.">
        <title>The Global Catalogue of Microorganisms (GCM) 10K type strain sequencing project: providing services to taxonomists for standard genome sequencing and annotation.</title>
        <authorList>
            <consortium name="The Broad Institute Genomics Platform"/>
            <consortium name="The Broad Institute Genome Sequencing Center for Infectious Disease"/>
            <person name="Wu L."/>
            <person name="Ma J."/>
        </authorList>
    </citation>
    <scope>NUCLEOTIDE SEQUENCE [LARGE SCALE GENOMIC DNA]</scope>
    <source>
        <strain evidence="2">CGMCC 1.15342</strain>
    </source>
</reference>
<dbReference type="Proteomes" id="UP000597338">
    <property type="component" value="Unassembled WGS sequence"/>
</dbReference>
<proteinExistence type="predicted"/>
<gene>
    <name evidence="1" type="ORF">GCM10011386_09800</name>
</gene>
<name>A0ABQ1L6C4_9SPHI</name>
<sequence length="162" mass="17663">MQDKVLITQGMQPFAQRVAKRLPAAYVPLFGSAADVPQVLIDGGNFLRIPHPNAPAFVHEVLKRCLDREISVVIPLGIQELHPMAEARPLFSEYGIDVWVPAVNTLTQLPVIENPPKQMPLVILSADTVIVGKRVNRQFDGLSGVFTPSDSGDEIALCCIAD</sequence>
<dbReference type="EMBL" id="BMIK01000002">
    <property type="protein sequence ID" value="GGC19954.1"/>
    <property type="molecule type" value="Genomic_DNA"/>
</dbReference>
<protein>
    <submittedName>
        <fullName evidence="1">Uncharacterized protein</fullName>
    </submittedName>
</protein>
<evidence type="ECO:0000313" key="2">
    <source>
        <dbReference type="Proteomes" id="UP000597338"/>
    </source>
</evidence>